<dbReference type="OrthoDB" id="2966528at2"/>
<dbReference type="EMBL" id="PREZ01000007">
    <property type="protein sequence ID" value="PPA69113.1"/>
    <property type="molecule type" value="Genomic_DNA"/>
</dbReference>
<evidence type="ECO:0000256" key="1">
    <source>
        <dbReference type="SAM" id="Phobius"/>
    </source>
</evidence>
<dbReference type="AlphaFoldDB" id="A0A2S5G843"/>
<reference evidence="2 3" key="1">
    <citation type="submission" date="2018-02" db="EMBL/GenBank/DDBJ databases">
        <title>Jeotgalibacillus proteolyticum sp. nov. a protease producing bacterium isolated from ocean sediments of Laizhou Bay.</title>
        <authorList>
            <person name="Li Y."/>
        </authorList>
    </citation>
    <scope>NUCLEOTIDE SEQUENCE [LARGE SCALE GENOMIC DNA]</scope>
    <source>
        <strain evidence="2 3">22-7</strain>
    </source>
</reference>
<name>A0A2S5G843_9BACL</name>
<protein>
    <submittedName>
        <fullName evidence="2">Uncharacterized protein</fullName>
    </submittedName>
</protein>
<dbReference type="Proteomes" id="UP000239047">
    <property type="component" value="Unassembled WGS sequence"/>
</dbReference>
<proteinExistence type="predicted"/>
<dbReference type="RefSeq" id="WP_104059332.1">
    <property type="nucleotide sequence ID" value="NZ_PREZ01000007.1"/>
</dbReference>
<gene>
    <name evidence="2" type="ORF">C4B60_17535</name>
</gene>
<keyword evidence="1" id="KW-0812">Transmembrane</keyword>
<feature type="transmembrane region" description="Helical" evidence="1">
    <location>
        <begin position="6"/>
        <end position="26"/>
    </location>
</feature>
<feature type="transmembrane region" description="Helical" evidence="1">
    <location>
        <begin position="38"/>
        <end position="57"/>
    </location>
</feature>
<keyword evidence="1" id="KW-0472">Membrane</keyword>
<keyword evidence="3" id="KW-1185">Reference proteome</keyword>
<feature type="transmembrane region" description="Helical" evidence="1">
    <location>
        <begin position="108"/>
        <end position="128"/>
    </location>
</feature>
<evidence type="ECO:0000313" key="3">
    <source>
        <dbReference type="Proteomes" id="UP000239047"/>
    </source>
</evidence>
<feature type="transmembrane region" description="Helical" evidence="1">
    <location>
        <begin position="72"/>
        <end position="96"/>
    </location>
</feature>
<keyword evidence="1" id="KW-1133">Transmembrane helix</keyword>
<sequence>MAIISALSLIFLIPFLWVGFSLIDVTRGKRDKIAWKKPLILFAAILVISAIINYHFYSTYQLPLFLNETESIVALVIAGAFLVFLSILNIVVTLMNKGAPKSLHNPKAVWVFIICFTLFSLFISFWVLPFAQKSTYVADIKEAMQALSDEEANEEVSVAIVRSTKECIRRVTANCTSTDYSNYFYVKNNLDDEKEVQLRIRALDANENEIKVAESNIMTLGPGEVKLVETEETSDEDSILSRYSFTTEQRIFYYESMFRFRDVQ</sequence>
<evidence type="ECO:0000313" key="2">
    <source>
        <dbReference type="EMBL" id="PPA69113.1"/>
    </source>
</evidence>
<accession>A0A2S5G843</accession>
<comment type="caution">
    <text evidence="2">The sequence shown here is derived from an EMBL/GenBank/DDBJ whole genome shotgun (WGS) entry which is preliminary data.</text>
</comment>
<organism evidence="2 3">
    <name type="scientific">Jeotgalibacillus proteolyticus</name>
    <dbReference type="NCBI Taxonomy" id="2082395"/>
    <lineage>
        <taxon>Bacteria</taxon>
        <taxon>Bacillati</taxon>
        <taxon>Bacillota</taxon>
        <taxon>Bacilli</taxon>
        <taxon>Bacillales</taxon>
        <taxon>Caryophanaceae</taxon>
        <taxon>Jeotgalibacillus</taxon>
    </lineage>
</organism>